<accession>A0ABY5YPY9</accession>
<dbReference type="Gene3D" id="1.25.40.10">
    <property type="entry name" value="Tetratricopeptide repeat domain"/>
    <property type="match status" value="1"/>
</dbReference>
<dbReference type="EMBL" id="CP104275">
    <property type="protein sequence ID" value="UWX96163.1"/>
    <property type="molecule type" value="Genomic_DNA"/>
</dbReference>
<sequence>MTGGSVQAGAEAELEAELRELLSVRNREDMAPTIAALLEVHHRHPGNPRVLYEVGGAYDTAGEEETAAGFYEQALALGLEGDVLRRCYLQYGSTLRLLGRTEESLAVFAGARRAFPGSVSLGVFEALSLHAAGKANTALAGLLVLLAENVSSEDLERYLPALHGNADYLASLDGDGDDGGTGRA</sequence>
<protein>
    <submittedName>
        <fullName evidence="2">Tetratricopeptide repeat protein</fullName>
    </submittedName>
</protein>
<keyword evidence="3" id="KW-1185">Reference proteome</keyword>
<dbReference type="InterPro" id="IPR011990">
    <property type="entry name" value="TPR-like_helical_dom_sf"/>
</dbReference>
<dbReference type="Proteomes" id="UP001059859">
    <property type="component" value="Chromosome"/>
</dbReference>
<dbReference type="InterPro" id="IPR041656">
    <property type="entry name" value="TPR_5"/>
</dbReference>
<feature type="domain" description="Tetratrico peptide repeat group 5" evidence="1">
    <location>
        <begin position="49"/>
        <end position="150"/>
    </location>
</feature>
<evidence type="ECO:0000313" key="2">
    <source>
        <dbReference type="EMBL" id="UWX96163.1"/>
    </source>
</evidence>
<name>A0ABY5YPY9_9MICC</name>
<evidence type="ECO:0000313" key="3">
    <source>
        <dbReference type="Proteomes" id="UP001059859"/>
    </source>
</evidence>
<gene>
    <name evidence="2" type="ORF">N2K95_10825</name>
</gene>
<dbReference type="Pfam" id="PF12688">
    <property type="entry name" value="TPR_5"/>
    <property type="match status" value="1"/>
</dbReference>
<evidence type="ECO:0000259" key="1">
    <source>
        <dbReference type="Pfam" id="PF12688"/>
    </source>
</evidence>
<dbReference type="SUPFAM" id="SSF48452">
    <property type="entry name" value="TPR-like"/>
    <property type="match status" value="1"/>
</dbReference>
<proteinExistence type="predicted"/>
<dbReference type="RefSeq" id="WP_260651561.1">
    <property type="nucleotide sequence ID" value="NZ_CP104275.1"/>
</dbReference>
<reference evidence="2" key="1">
    <citation type="submission" date="2022-09" db="EMBL/GenBank/DDBJ databases">
        <title>Novel species in genus Arthrobacter.</title>
        <authorList>
            <person name="Liu Y."/>
        </authorList>
    </citation>
    <scope>NUCLEOTIDE SEQUENCE</scope>
    <source>
        <strain evidence="2">Zg-Y815</strain>
    </source>
</reference>
<organism evidence="2 3">
    <name type="scientific">Arthrobacter zhaoxinii</name>
    <dbReference type="NCBI Taxonomy" id="2964616"/>
    <lineage>
        <taxon>Bacteria</taxon>
        <taxon>Bacillati</taxon>
        <taxon>Actinomycetota</taxon>
        <taxon>Actinomycetes</taxon>
        <taxon>Micrococcales</taxon>
        <taxon>Micrococcaceae</taxon>
        <taxon>Arthrobacter</taxon>
    </lineage>
</organism>